<dbReference type="InterPro" id="IPR002724">
    <property type="entry name" value="Pyruvoyl-dep_arg_deCO2ase"/>
</dbReference>
<evidence type="ECO:0000256" key="1">
    <source>
        <dbReference type="ARBA" id="ARBA00001928"/>
    </source>
</evidence>
<dbReference type="InterPro" id="IPR016104">
    <property type="entry name" value="Pyr-dep_his/arg-deCO2ase"/>
</dbReference>
<dbReference type="SFLD" id="SFLDG01170">
    <property type="entry name" value="Pyruvoyl-dependent_arginine_de"/>
    <property type="match status" value="1"/>
</dbReference>
<dbReference type="Gene3D" id="3.50.20.10">
    <property type="entry name" value="Pyruvoyl-Dependent Histidine Decarboxylase, subunit B"/>
    <property type="match status" value="1"/>
</dbReference>
<keyword evidence="3" id="KW-0210">Decarboxylase</keyword>
<dbReference type="GO" id="GO:0008792">
    <property type="term" value="F:arginine decarboxylase activity"/>
    <property type="evidence" value="ECO:0007669"/>
    <property type="project" value="UniProtKB-EC"/>
</dbReference>
<evidence type="ECO:0000313" key="7">
    <source>
        <dbReference type="EMBL" id="QHT84979.1"/>
    </source>
</evidence>
<proteinExistence type="predicted"/>
<accession>A0A6C0HWR7</accession>
<protein>
    <recommendedName>
        <fullName evidence="2">arginine decarboxylase</fullName>
        <ecNumber evidence="2">4.1.1.19</ecNumber>
    </recommendedName>
</protein>
<evidence type="ECO:0000256" key="5">
    <source>
        <dbReference type="ARBA" id="ARBA00023317"/>
    </source>
</evidence>
<evidence type="ECO:0000256" key="6">
    <source>
        <dbReference type="ARBA" id="ARBA00049309"/>
    </source>
</evidence>
<dbReference type="Pfam" id="PF01862">
    <property type="entry name" value="PvlArgDC"/>
    <property type="match status" value="1"/>
</dbReference>
<dbReference type="AlphaFoldDB" id="A0A6C0HWR7"/>
<dbReference type="PANTHER" id="PTHR40438:SF1">
    <property type="entry name" value="PYRUVOYL-DEPENDENT ARGININE DECARBOXYLASE"/>
    <property type="match status" value="1"/>
</dbReference>
<reference evidence="7" key="1">
    <citation type="journal article" date="2020" name="Nature">
        <title>Giant virus diversity and host interactions through global metagenomics.</title>
        <authorList>
            <person name="Schulz F."/>
            <person name="Roux S."/>
            <person name="Paez-Espino D."/>
            <person name="Jungbluth S."/>
            <person name="Walsh D.A."/>
            <person name="Denef V.J."/>
            <person name="McMahon K.D."/>
            <person name="Konstantinidis K.T."/>
            <person name="Eloe-Fadrosh E.A."/>
            <person name="Kyrpides N.C."/>
            <person name="Woyke T."/>
        </authorList>
    </citation>
    <scope>NUCLEOTIDE SEQUENCE</scope>
    <source>
        <strain evidence="7">GVMAG-M-3300023184-178</strain>
    </source>
</reference>
<evidence type="ECO:0000256" key="4">
    <source>
        <dbReference type="ARBA" id="ARBA00023239"/>
    </source>
</evidence>
<evidence type="ECO:0000256" key="3">
    <source>
        <dbReference type="ARBA" id="ARBA00022793"/>
    </source>
</evidence>
<comment type="cofactor">
    <cofactor evidence="1">
        <name>pyruvate</name>
        <dbReference type="ChEBI" id="CHEBI:15361"/>
    </cofactor>
</comment>
<dbReference type="SUPFAM" id="SSF56271">
    <property type="entry name" value="Pyruvoyl-dependent histidine and arginine decarboxylases"/>
    <property type="match status" value="1"/>
</dbReference>
<sequence>MSYKLLGNRVPYEYFITTGKGESSVGSKGLPYETGSYDAALNDAGIEDANIVLYTSVIPTGAKQISHEEGLKRMNWGEVLECIMAQTNGKRGETITAAVMTTYVTDPKGKYLGGFACEYSGSGSRKDAEDSLGDSIAGMIKRRGYGNIQGKTQMYKDNMTDSGYKIHPGKDFVYEEMKIKEAHGTVFATICFVSYKYPILNERVKLLGPIKMPGLRKTRKNR</sequence>
<name>A0A6C0HWR7_9ZZZZ</name>
<keyword evidence="4" id="KW-0456">Lyase</keyword>
<dbReference type="PANTHER" id="PTHR40438">
    <property type="entry name" value="PYRUVOYL-DEPENDENT ARGININE DECARBOXYLASE"/>
    <property type="match status" value="1"/>
</dbReference>
<comment type="catalytic activity">
    <reaction evidence="6">
        <text>L-arginine + H(+) = agmatine + CO2</text>
        <dbReference type="Rhea" id="RHEA:17641"/>
        <dbReference type="ChEBI" id="CHEBI:15378"/>
        <dbReference type="ChEBI" id="CHEBI:16526"/>
        <dbReference type="ChEBI" id="CHEBI:32682"/>
        <dbReference type="ChEBI" id="CHEBI:58145"/>
        <dbReference type="EC" id="4.1.1.19"/>
    </reaction>
</comment>
<dbReference type="EC" id="4.1.1.19" evidence="2"/>
<organism evidence="7">
    <name type="scientific">viral metagenome</name>
    <dbReference type="NCBI Taxonomy" id="1070528"/>
    <lineage>
        <taxon>unclassified sequences</taxon>
        <taxon>metagenomes</taxon>
        <taxon>organismal metagenomes</taxon>
    </lineage>
</organism>
<dbReference type="GO" id="GO:0006527">
    <property type="term" value="P:L-arginine catabolic process"/>
    <property type="evidence" value="ECO:0007669"/>
    <property type="project" value="InterPro"/>
</dbReference>
<dbReference type="InterPro" id="IPR016105">
    <property type="entry name" value="Pyr-dep_his/arg-deCO2ase_sand"/>
</dbReference>
<keyword evidence="5" id="KW-0670">Pyruvate</keyword>
<evidence type="ECO:0000256" key="2">
    <source>
        <dbReference type="ARBA" id="ARBA00012426"/>
    </source>
</evidence>
<dbReference type="EMBL" id="MN740029">
    <property type="protein sequence ID" value="QHT84979.1"/>
    <property type="molecule type" value="Genomic_DNA"/>
</dbReference>